<dbReference type="InterPro" id="IPR027417">
    <property type="entry name" value="P-loop_NTPase"/>
</dbReference>
<protein>
    <submittedName>
        <fullName evidence="3">NACHT domain-containing protein</fullName>
    </submittedName>
</protein>
<organism evidence="3 4">
    <name type="scientific">Trichoderma simmonsii</name>
    <dbReference type="NCBI Taxonomy" id="1491479"/>
    <lineage>
        <taxon>Eukaryota</taxon>
        <taxon>Fungi</taxon>
        <taxon>Dikarya</taxon>
        <taxon>Ascomycota</taxon>
        <taxon>Pezizomycotina</taxon>
        <taxon>Sordariomycetes</taxon>
        <taxon>Hypocreomycetidae</taxon>
        <taxon>Hypocreales</taxon>
        <taxon>Hypocreaceae</taxon>
        <taxon>Trichoderma</taxon>
    </lineage>
</organism>
<dbReference type="PROSITE" id="PS50837">
    <property type="entry name" value="NACHT"/>
    <property type="match status" value="1"/>
</dbReference>
<evidence type="ECO:0000313" key="3">
    <source>
        <dbReference type="EMBL" id="QYS99417.1"/>
    </source>
</evidence>
<gene>
    <name evidence="3" type="ORF">H0G86_006554</name>
</gene>
<reference evidence="3 4" key="1">
    <citation type="journal article" date="2021" name="BMC Genomics">
        <title>Telomere-to-telomere genome assembly of asparaginase-producing Trichoderma simmonsii.</title>
        <authorList>
            <person name="Chung D."/>
            <person name="Kwon Y.M."/>
            <person name="Yang Y."/>
        </authorList>
    </citation>
    <scope>NUCLEOTIDE SEQUENCE [LARGE SCALE GENOMIC DNA]</scope>
    <source>
        <strain evidence="3 4">GH-Sj1</strain>
    </source>
</reference>
<evidence type="ECO:0000256" key="1">
    <source>
        <dbReference type="ARBA" id="ARBA00022737"/>
    </source>
</evidence>
<dbReference type="InterPro" id="IPR056884">
    <property type="entry name" value="NPHP3-like_N"/>
</dbReference>
<feature type="domain" description="NACHT" evidence="2">
    <location>
        <begin position="84"/>
        <end position="222"/>
    </location>
</feature>
<dbReference type="Proteomes" id="UP000826661">
    <property type="component" value="Chromosome III"/>
</dbReference>
<evidence type="ECO:0000313" key="4">
    <source>
        <dbReference type="Proteomes" id="UP000826661"/>
    </source>
</evidence>
<dbReference type="EMBL" id="CP075866">
    <property type="protein sequence ID" value="QYS99417.1"/>
    <property type="molecule type" value="Genomic_DNA"/>
</dbReference>
<dbReference type="InterPro" id="IPR007111">
    <property type="entry name" value="NACHT_NTPase"/>
</dbReference>
<dbReference type="SUPFAM" id="SSF52540">
    <property type="entry name" value="P-loop containing nucleoside triphosphate hydrolases"/>
    <property type="match status" value="1"/>
</dbReference>
<evidence type="ECO:0000259" key="2">
    <source>
        <dbReference type="PROSITE" id="PS50837"/>
    </source>
</evidence>
<keyword evidence="1" id="KW-0677">Repeat</keyword>
<dbReference type="Gene3D" id="3.40.50.300">
    <property type="entry name" value="P-loop containing nucleotide triphosphate hydrolases"/>
    <property type="match status" value="1"/>
</dbReference>
<dbReference type="Pfam" id="PF24883">
    <property type="entry name" value="NPHP3_N"/>
    <property type="match status" value="1"/>
</dbReference>
<sequence>MDNSRNISGNTIGDNAMLNQGNLNITVNSASSDDKKKFLRNVSKTDPTYDKKRIQTLKGPFLDELFRWVLVHENFDRWRRGSSGIFWIKGDPGKGKTMLLCGIIDEFEKDPTLSPNLSYFFCQATDSRINTPTAVLGGLIFAMLKRNEVILSQILATYEDQLEGPNAWFVLCEIFETIIQNPPFEESAFVVDALDECVKDNSSLLRFIVRTSGRVKWLISSRNEKDIERELRPIQPPQILSLDHAEDVSNSIEIYINSRIAEIEALKDDQELRIKTQKILKDKAADTFLWVALVVEQLRNAAHWQVEDVLQEIPEGLETPVGERKAKMLVNYLYQSLLQQRDHFTWRSFTHL</sequence>
<dbReference type="AlphaFoldDB" id="A0A8G0LEV4"/>
<keyword evidence="4" id="KW-1185">Reference proteome</keyword>
<dbReference type="PANTHER" id="PTHR10039">
    <property type="entry name" value="AMELOGENIN"/>
    <property type="match status" value="1"/>
</dbReference>
<name>A0A8G0LEV4_9HYPO</name>
<proteinExistence type="predicted"/>
<accession>A0A8G0LEV4</accession>